<keyword evidence="1" id="KW-0539">Nucleus</keyword>
<keyword evidence="4" id="KW-1185">Reference proteome</keyword>
<dbReference type="GO" id="GO:0003677">
    <property type="term" value="F:DNA binding"/>
    <property type="evidence" value="ECO:0007669"/>
    <property type="project" value="InterPro"/>
</dbReference>
<dbReference type="EMBL" id="JAOQAZ010000006">
    <property type="protein sequence ID" value="KAJ4265315.1"/>
    <property type="molecule type" value="Genomic_DNA"/>
</dbReference>
<dbReference type="SMART" id="SM00906">
    <property type="entry name" value="Fungal_trans"/>
    <property type="match status" value="1"/>
</dbReference>
<evidence type="ECO:0000313" key="4">
    <source>
        <dbReference type="Proteomes" id="UP001152049"/>
    </source>
</evidence>
<dbReference type="Proteomes" id="UP001152049">
    <property type="component" value="Unassembled WGS sequence"/>
</dbReference>
<dbReference type="OrthoDB" id="2123952at2759"/>
<comment type="caution">
    <text evidence="3">The sequence shown here is derived from an EMBL/GenBank/DDBJ whole genome shotgun (WGS) entry which is preliminary data.</text>
</comment>
<dbReference type="GO" id="GO:0008270">
    <property type="term" value="F:zinc ion binding"/>
    <property type="evidence" value="ECO:0007669"/>
    <property type="project" value="InterPro"/>
</dbReference>
<evidence type="ECO:0000259" key="2">
    <source>
        <dbReference type="SMART" id="SM00906"/>
    </source>
</evidence>
<dbReference type="Pfam" id="PF04082">
    <property type="entry name" value="Fungal_trans"/>
    <property type="match status" value="1"/>
</dbReference>
<dbReference type="GO" id="GO:0006351">
    <property type="term" value="P:DNA-templated transcription"/>
    <property type="evidence" value="ECO:0007669"/>
    <property type="project" value="InterPro"/>
</dbReference>
<proteinExistence type="predicted"/>
<evidence type="ECO:0000313" key="3">
    <source>
        <dbReference type="EMBL" id="KAJ4265315.1"/>
    </source>
</evidence>
<dbReference type="GO" id="GO:0003700">
    <property type="term" value="F:DNA-binding transcription factor activity"/>
    <property type="evidence" value="ECO:0007669"/>
    <property type="project" value="InterPro"/>
</dbReference>
<organism evidence="3 4">
    <name type="scientific">Fusarium torreyae</name>
    <dbReference type="NCBI Taxonomy" id="1237075"/>
    <lineage>
        <taxon>Eukaryota</taxon>
        <taxon>Fungi</taxon>
        <taxon>Dikarya</taxon>
        <taxon>Ascomycota</taxon>
        <taxon>Pezizomycotina</taxon>
        <taxon>Sordariomycetes</taxon>
        <taxon>Hypocreomycetidae</taxon>
        <taxon>Hypocreales</taxon>
        <taxon>Nectriaceae</taxon>
        <taxon>Fusarium</taxon>
    </lineage>
</organism>
<name>A0A9W8S4Z4_9HYPO</name>
<gene>
    <name evidence="3" type="ORF">NW762_004600</name>
</gene>
<reference evidence="3" key="1">
    <citation type="submission" date="2022-09" db="EMBL/GenBank/DDBJ databases">
        <title>Fusarium specimens isolated from Avocado Roots.</title>
        <authorList>
            <person name="Stajich J."/>
            <person name="Roper C."/>
            <person name="Heimlech-Rivalta G."/>
        </authorList>
    </citation>
    <scope>NUCLEOTIDE SEQUENCE</scope>
    <source>
        <strain evidence="3">CF00136</strain>
    </source>
</reference>
<feature type="domain" description="Xylanolytic transcriptional activator regulatory" evidence="2">
    <location>
        <begin position="202"/>
        <end position="274"/>
    </location>
</feature>
<accession>A0A9W8S4Z4</accession>
<dbReference type="InterPro" id="IPR007219">
    <property type="entry name" value="XnlR_reg_dom"/>
</dbReference>
<dbReference type="AlphaFoldDB" id="A0A9W8S4Z4"/>
<dbReference type="PANTHER" id="PTHR46910:SF25">
    <property type="entry name" value="ABC-TRANSPORTER-REGULATING TRANSCRIPTION FACTOR"/>
    <property type="match status" value="1"/>
</dbReference>
<dbReference type="PANTHER" id="PTHR46910">
    <property type="entry name" value="TRANSCRIPTION FACTOR PDR1"/>
    <property type="match status" value="1"/>
</dbReference>
<dbReference type="InterPro" id="IPR050987">
    <property type="entry name" value="AtrR-like"/>
</dbReference>
<evidence type="ECO:0000256" key="1">
    <source>
        <dbReference type="ARBA" id="ARBA00023242"/>
    </source>
</evidence>
<protein>
    <recommendedName>
        <fullName evidence="2">Xylanolytic transcriptional activator regulatory domain-containing protein</fullName>
    </recommendedName>
</protein>
<dbReference type="CDD" id="cd12148">
    <property type="entry name" value="fungal_TF_MHR"/>
    <property type="match status" value="1"/>
</dbReference>
<sequence>MRFFGKFLSEPSMLSRFIDAITGASSGFCVVSPPESHAIEGPLAQTSLPNITQRSHNRWGLVDWYPQGLRDDTSFEKRCSQPLPSKPLLLELVKEYLSTFNQALPIFDQTNLMKLVDRQFSWNPNSSPSWWAVLNMVLAFAYRNRAEKFSDGEDNWRSCIGHVKNAMSVTAELFMRTCDLLAVQAMICLAWFFQGTPNPQPLFAFTATAIRFSQSIGLHRSKSFGLPKAQVEERQRVFWIAFILDADVCLRTGRPATQDIRDFDVPLPPNYPSDSLGMIECCGVKVNFLAILAKFALVQRRVYDSLYTTDALESPLPERVAEAEQCLLELDRWKDGIPDSLRPQRNFLAQPGPFLPHILRLHFAGYCCYLSIYRVCLLSRQPRRSELTAKLLEVARLALDLVKYIDDERFGQSFDWYVFILVL</sequence>